<dbReference type="Proteomes" id="UP000050874">
    <property type="component" value="Unassembled WGS sequence"/>
</dbReference>
<dbReference type="NCBIfam" id="TIGR00087">
    <property type="entry name" value="surE"/>
    <property type="match status" value="1"/>
</dbReference>
<dbReference type="EC" id="3.1.3.5" evidence="7"/>
<dbReference type="GO" id="GO:0008253">
    <property type="term" value="F:5'-nucleotidase activity"/>
    <property type="evidence" value="ECO:0007669"/>
    <property type="project" value="UniProtKB-UniRule"/>
</dbReference>
<dbReference type="PANTHER" id="PTHR30457:SF12">
    <property type="entry name" value="5'_3'-NUCLEOTIDASE SURE"/>
    <property type="match status" value="1"/>
</dbReference>
<feature type="binding site" evidence="7">
    <location>
        <position position="9"/>
    </location>
    <ligand>
        <name>a divalent metal cation</name>
        <dbReference type="ChEBI" id="CHEBI:60240"/>
    </ligand>
</feature>
<comment type="subcellular location">
    <subcellularLocation>
        <location evidence="7">Cytoplasm</location>
    </subcellularLocation>
</comment>
<dbReference type="SUPFAM" id="SSF64167">
    <property type="entry name" value="SurE-like"/>
    <property type="match status" value="1"/>
</dbReference>
<dbReference type="Pfam" id="PF01975">
    <property type="entry name" value="SurE"/>
    <property type="match status" value="1"/>
</dbReference>
<dbReference type="GO" id="GO:0000166">
    <property type="term" value="F:nucleotide binding"/>
    <property type="evidence" value="ECO:0007669"/>
    <property type="project" value="UniProtKB-KW"/>
</dbReference>
<feature type="domain" description="Survival protein SurE-like phosphatase/nucleotidase" evidence="8">
    <location>
        <begin position="3"/>
        <end position="181"/>
    </location>
</feature>
<sequence length="249" mass="26512">MNILLTNDDGYTAVGIEELSSALGVSNNIFLVAPKTNCSGMSAAISLHKEIEVEEIAKNTYAVSGTPADCSYLGLLSIISEPIDMIVSGINLGANLGEDVFYSGTVGAAIAGRRLNYVPVAFSVAAYQPKHIKFIAKKAAEITQQATNLPADKNLLVNVNFPDLPAAAIQGIKITSLGKQEIPDTPQLIKKNQLSAFYSFGPSGTLMPNQTNTDIQAINEHFISISILDYNLTAAASDWGLFEEVFVNA</sequence>
<evidence type="ECO:0000313" key="9">
    <source>
        <dbReference type="EMBL" id="KRO41434.1"/>
    </source>
</evidence>
<dbReference type="InterPro" id="IPR030048">
    <property type="entry name" value="SurE"/>
</dbReference>
<feature type="binding site" evidence="7">
    <location>
        <position position="8"/>
    </location>
    <ligand>
        <name>a divalent metal cation</name>
        <dbReference type="ChEBI" id="CHEBI:60240"/>
    </ligand>
</feature>
<evidence type="ECO:0000256" key="4">
    <source>
        <dbReference type="ARBA" id="ARBA00022723"/>
    </source>
</evidence>
<evidence type="ECO:0000256" key="1">
    <source>
        <dbReference type="ARBA" id="ARBA00000815"/>
    </source>
</evidence>
<dbReference type="EMBL" id="LIAV01000001">
    <property type="protein sequence ID" value="KRO41434.1"/>
    <property type="molecule type" value="Genomic_DNA"/>
</dbReference>
<evidence type="ECO:0000256" key="6">
    <source>
        <dbReference type="ARBA" id="ARBA00022801"/>
    </source>
</evidence>
<feature type="binding site" evidence="7">
    <location>
        <position position="91"/>
    </location>
    <ligand>
        <name>a divalent metal cation</name>
        <dbReference type="ChEBI" id="CHEBI:60240"/>
    </ligand>
</feature>
<evidence type="ECO:0000313" key="10">
    <source>
        <dbReference type="Proteomes" id="UP000050874"/>
    </source>
</evidence>
<comment type="function">
    <text evidence="7">Nucleotidase that shows phosphatase activity on nucleoside 5'-monophosphates.</text>
</comment>
<dbReference type="PANTHER" id="PTHR30457">
    <property type="entry name" value="5'-NUCLEOTIDASE SURE"/>
    <property type="match status" value="1"/>
</dbReference>
<accession>A0A0R2Q0T5</accession>
<comment type="catalytic activity">
    <reaction evidence="1 7">
        <text>a ribonucleoside 5'-phosphate + H2O = a ribonucleoside + phosphate</text>
        <dbReference type="Rhea" id="RHEA:12484"/>
        <dbReference type="ChEBI" id="CHEBI:15377"/>
        <dbReference type="ChEBI" id="CHEBI:18254"/>
        <dbReference type="ChEBI" id="CHEBI:43474"/>
        <dbReference type="ChEBI" id="CHEBI:58043"/>
        <dbReference type="EC" id="3.1.3.5"/>
    </reaction>
</comment>
<reference evidence="10" key="1">
    <citation type="submission" date="2015-10" db="EMBL/GenBank/DDBJ databases">
        <title>Metagenome-Assembled Genomes uncover a global brackish microbiome.</title>
        <authorList>
            <person name="Hugerth L.W."/>
            <person name="Larsson J."/>
            <person name="Alneberg J."/>
            <person name="Lindh M.V."/>
            <person name="Legrand C."/>
            <person name="Pinhassi J."/>
            <person name="Andersson A."/>
        </authorList>
    </citation>
    <scope>NUCLEOTIDE SEQUENCE [LARGE SCALE GENOMIC DNA]</scope>
</reference>
<evidence type="ECO:0000256" key="7">
    <source>
        <dbReference type="HAMAP-Rule" id="MF_00060"/>
    </source>
</evidence>
<keyword evidence="5 7" id="KW-0547">Nucleotide-binding</keyword>
<dbReference type="GO" id="GO:0008254">
    <property type="term" value="F:3'-nucleotidase activity"/>
    <property type="evidence" value="ECO:0007669"/>
    <property type="project" value="TreeGrafter"/>
</dbReference>
<keyword evidence="4 7" id="KW-0479">Metal-binding</keyword>
<dbReference type="GO" id="GO:0004309">
    <property type="term" value="F:exopolyphosphatase activity"/>
    <property type="evidence" value="ECO:0007669"/>
    <property type="project" value="TreeGrafter"/>
</dbReference>
<keyword evidence="6 7" id="KW-0378">Hydrolase</keyword>
<keyword evidence="3 7" id="KW-0963">Cytoplasm</keyword>
<dbReference type="InterPro" id="IPR002828">
    <property type="entry name" value="SurE-like_Pase/nucleotidase"/>
</dbReference>
<comment type="cofactor">
    <cofactor evidence="7">
        <name>a divalent metal cation</name>
        <dbReference type="ChEBI" id="CHEBI:60240"/>
    </cofactor>
    <text evidence="7">Binds 1 divalent metal cation per subunit.</text>
</comment>
<dbReference type="HAMAP" id="MF_00060">
    <property type="entry name" value="SurE"/>
    <property type="match status" value="1"/>
</dbReference>
<dbReference type="AlphaFoldDB" id="A0A0R2Q0T5"/>
<evidence type="ECO:0000256" key="2">
    <source>
        <dbReference type="ARBA" id="ARBA00011062"/>
    </source>
</evidence>
<comment type="similarity">
    <text evidence="2 7">Belongs to the SurE nucleotidase family.</text>
</comment>
<protein>
    <recommendedName>
        <fullName evidence="7">5'-nucleotidase SurE</fullName>
        <ecNumber evidence="7">3.1.3.5</ecNumber>
    </recommendedName>
    <alternativeName>
        <fullName evidence="7">Nucleoside 5'-monophosphate phosphohydrolase</fullName>
    </alternativeName>
</protein>
<name>A0A0R2Q0T5_9GAMM</name>
<dbReference type="GO" id="GO:0005737">
    <property type="term" value="C:cytoplasm"/>
    <property type="evidence" value="ECO:0007669"/>
    <property type="project" value="UniProtKB-SubCell"/>
</dbReference>
<evidence type="ECO:0000259" key="8">
    <source>
        <dbReference type="Pfam" id="PF01975"/>
    </source>
</evidence>
<evidence type="ECO:0000256" key="5">
    <source>
        <dbReference type="ARBA" id="ARBA00022741"/>
    </source>
</evidence>
<gene>
    <name evidence="7" type="primary">surE</name>
    <name evidence="9" type="ORF">ABR63_03155</name>
</gene>
<dbReference type="GO" id="GO:0046872">
    <property type="term" value="F:metal ion binding"/>
    <property type="evidence" value="ECO:0007669"/>
    <property type="project" value="UniProtKB-UniRule"/>
</dbReference>
<dbReference type="Gene3D" id="3.40.1210.10">
    <property type="entry name" value="Survival protein SurE-like phosphatase/nucleotidase"/>
    <property type="match status" value="1"/>
</dbReference>
<feature type="binding site" evidence="7">
    <location>
        <position position="39"/>
    </location>
    <ligand>
        <name>a divalent metal cation</name>
        <dbReference type="ChEBI" id="CHEBI:60240"/>
    </ligand>
</feature>
<evidence type="ECO:0000256" key="3">
    <source>
        <dbReference type="ARBA" id="ARBA00022490"/>
    </source>
</evidence>
<dbReference type="InterPro" id="IPR036523">
    <property type="entry name" value="SurE-like_sf"/>
</dbReference>
<organism evidence="9 10">
    <name type="scientific">SAR86 cluster bacterium BACL1 MAG-120920-bin57</name>
    <dbReference type="NCBI Taxonomy" id="1655571"/>
    <lineage>
        <taxon>Bacteria</taxon>
        <taxon>Pseudomonadati</taxon>
        <taxon>Pseudomonadota</taxon>
        <taxon>Gammaproteobacteria</taxon>
        <taxon>SAR86 cluster</taxon>
    </lineage>
</organism>
<comment type="caution">
    <text evidence="9">The sequence shown here is derived from an EMBL/GenBank/DDBJ whole genome shotgun (WGS) entry which is preliminary data.</text>
</comment>
<proteinExistence type="inferred from homology"/>